<dbReference type="AlphaFoldDB" id="A0A6V7H951"/>
<dbReference type="Proteomes" id="UP000752696">
    <property type="component" value="Unassembled WGS sequence"/>
</dbReference>
<dbReference type="EMBL" id="CAJDYZ010007586">
    <property type="protein sequence ID" value="CAD1474458.1"/>
    <property type="molecule type" value="Genomic_DNA"/>
</dbReference>
<feature type="non-terminal residue" evidence="2">
    <location>
        <position position="1"/>
    </location>
</feature>
<gene>
    <name evidence="2" type="ORF">MHI_LOCUS467447</name>
</gene>
<sequence length="138" mass="15669">TNQDNKRSTWDRTGGIIHGTSIGRSTRKNLSAEIHGKWRDNRRVSIKLLSQAAAKPSHKTTSSNHTVYRFTSPRISRSSCSKDVRKVTHGLNGFGKECASRRVPNGKTKGGKGKERWDARRDRYLRGRTVTHKMAIRR</sequence>
<organism evidence="2 3">
    <name type="scientific">Heterotrigona itama</name>
    <dbReference type="NCBI Taxonomy" id="395501"/>
    <lineage>
        <taxon>Eukaryota</taxon>
        <taxon>Metazoa</taxon>
        <taxon>Ecdysozoa</taxon>
        <taxon>Arthropoda</taxon>
        <taxon>Hexapoda</taxon>
        <taxon>Insecta</taxon>
        <taxon>Pterygota</taxon>
        <taxon>Neoptera</taxon>
        <taxon>Endopterygota</taxon>
        <taxon>Hymenoptera</taxon>
        <taxon>Apocrita</taxon>
        <taxon>Aculeata</taxon>
        <taxon>Apoidea</taxon>
        <taxon>Anthophila</taxon>
        <taxon>Apidae</taxon>
        <taxon>Heterotrigona</taxon>
    </lineage>
</organism>
<reference evidence="2" key="1">
    <citation type="submission" date="2020-07" db="EMBL/GenBank/DDBJ databases">
        <authorList>
            <person name="Nazaruddin N."/>
        </authorList>
    </citation>
    <scope>NUCLEOTIDE SEQUENCE</scope>
</reference>
<proteinExistence type="predicted"/>
<protein>
    <submittedName>
        <fullName evidence="2">Uncharacterized protein</fullName>
    </submittedName>
</protein>
<comment type="caution">
    <text evidence="2">The sequence shown here is derived from an EMBL/GenBank/DDBJ whole genome shotgun (WGS) entry which is preliminary data.</text>
</comment>
<evidence type="ECO:0000256" key="1">
    <source>
        <dbReference type="SAM" id="MobiDB-lite"/>
    </source>
</evidence>
<keyword evidence="3" id="KW-1185">Reference proteome</keyword>
<evidence type="ECO:0000313" key="2">
    <source>
        <dbReference type="EMBL" id="CAD1474458.1"/>
    </source>
</evidence>
<evidence type="ECO:0000313" key="3">
    <source>
        <dbReference type="Proteomes" id="UP000752696"/>
    </source>
</evidence>
<feature type="region of interest" description="Disordered" evidence="1">
    <location>
        <begin position="51"/>
        <end position="70"/>
    </location>
</feature>
<name>A0A6V7H951_9HYME</name>
<accession>A0A6V7H951</accession>